<dbReference type="CDD" id="cd06261">
    <property type="entry name" value="TM_PBP2"/>
    <property type="match status" value="1"/>
</dbReference>
<dbReference type="PROSITE" id="PS50928">
    <property type="entry name" value="ABC_TM1"/>
    <property type="match status" value="1"/>
</dbReference>
<keyword evidence="6 7" id="KW-0472">Membrane</keyword>
<keyword evidence="5 7" id="KW-1133">Transmembrane helix</keyword>
<evidence type="ECO:0000313" key="10">
    <source>
        <dbReference type="Proteomes" id="UP000001694"/>
    </source>
</evidence>
<evidence type="ECO:0000256" key="2">
    <source>
        <dbReference type="ARBA" id="ARBA00022448"/>
    </source>
</evidence>
<dbReference type="InterPro" id="IPR000515">
    <property type="entry name" value="MetI-like"/>
</dbReference>
<keyword evidence="3" id="KW-1003">Cell membrane</keyword>
<evidence type="ECO:0000256" key="6">
    <source>
        <dbReference type="ARBA" id="ARBA00023136"/>
    </source>
</evidence>
<keyword evidence="4 7" id="KW-0812">Transmembrane</keyword>
<dbReference type="RefSeq" id="WP_012350763.1">
    <property type="nucleotide sequence ID" value="NC_010525.1"/>
</dbReference>
<dbReference type="PANTHER" id="PTHR30465:SF45">
    <property type="entry name" value="BINDING-PROTEIN-DEPENDENT TRANSPORT SYSTEMS INNER MEMBRANE COMPONENT"/>
    <property type="match status" value="1"/>
</dbReference>
<dbReference type="KEGG" id="tne:Tneu_1419"/>
<keyword evidence="10" id="KW-1185">Reference proteome</keyword>
<feature type="domain" description="ABC transmembrane type-1" evidence="8">
    <location>
        <begin position="125"/>
        <end position="348"/>
    </location>
</feature>
<feature type="transmembrane region" description="Helical" evidence="7">
    <location>
        <begin position="163"/>
        <end position="190"/>
    </location>
</feature>
<evidence type="ECO:0000256" key="4">
    <source>
        <dbReference type="ARBA" id="ARBA00022692"/>
    </source>
</evidence>
<feature type="transmembrane region" description="Helical" evidence="7">
    <location>
        <begin position="12"/>
        <end position="32"/>
    </location>
</feature>
<accession>B1Y9B5</accession>
<dbReference type="GO" id="GO:0005886">
    <property type="term" value="C:plasma membrane"/>
    <property type="evidence" value="ECO:0007669"/>
    <property type="project" value="UniProtKB-SubCell"/>
</dbReference>
<evidence type="ECO:0000256" key="3">
    <source>
        <dbReference type="ARBA" id="ARBA00022475"/>
    </source>
</evidence>
<dbReference type="Proteomes" id="UP000001694">
    <property type="component" value="Chromosome"/>
</dbReference>
<dbReference type="OrthoDB" id="44105at2157"/>
<dbReference type="EMBL" id="CP001014">
    <property type="protein sequence ID" value="ACB40344.1"/>
    <property type="molecule type" value="Genomic_DNA"/>
</dbReference>
<comment type="similarity">
    <text evidence="7">Belongs to the binding-protein-dependent transport system permease family.</text>
</comment>
<name>B1Y9B5_PYRNV</name>
<dbReference type="AlphaFoldDB" id="B1Y9B5"/>
<gene>
    <name evidence="9" type="ordered locus">Tneu_1419</name>
</gene>
<evidence type="ECO:0000313" key="9">
    <source>
        <dbReference type="EMBL" id="ACB40344.1"/>
    </source>
</evidence>
<reference evidence="9" key="1">
    <citation type="submission" date="2008-03" db="EMBL/GenBank/DDBJ databases">
        <title>Complete sequence of Thermoproteus neutrophilus V24Sta.</title>
        <authorList>
            <consortium name="US DOE Joint Genome Institute"/>
            <person name="Copeland A."/>
            <person name="Lucas S."/>
            <person name="Lapidus A."/>
            <person name="Glavina del Rio T."/>
            <person name="Dalin E."/>
            <person name="Tice H."/>
            <person name="Bruce D."/>
            <person name="Goodwin L."/>
            <person name="Pitluck S."/>
            <person name="Sims D."/>
            <person name="Brettin T."/>
            <person name="Detter J.C."/>
            <person name="Han C."/>
            <person name="Kuske C.R."/>
            <person name="Schmutz J."/>
            <person name="Larimer F."/>
            <person name="Land M."/>
            <person name="Hauser L."/>
            <person name="Kyrpides N."/>
            <person name="Mikhailova N."/>
            <person name="Biddle J.F."/>
            <person name="Zhang Z."/>
            <person name="Fitz-Gibbon S.T."/>
            <person name="Lowe T.M."/>
            <person name="Saltikov C."/>
            <person name="House C.H."/>
            <person name="Richardson P."/>
        </authorList>
    </citation>
    <scope>NUCLEOTIDE SEQUENCE [LARGE SCALE GENOMIC DNA]</scope>
    <source>
        <strain evidence="9">V24Sta</strain>
    </source>
</reference>
<feature type="transmembrane region" description="Helical" evidence="7">
    <location>
        <begin position="325"/>
        <end position="351"/>
    </location>
</feature>
<dbReference type="HOGENOM" id="CLU_036879_1_0_2"/>
<evidence type="ECO:0000256" key="5">
    <source>
        <dbReference type="ARBA" id="ARBA00022989"/>
    </source>
</evidence>
<dbReference type="Gene3D" id="1.10.3720.10">
    <property type="entry name" value="MetI-like"/>
    <property type="match status" value="1"/>
</dbReference>
<evidence type="ECO:0000259" key="8">
    <source>
        <dbReference type="PROSITE" id="PS50928"/>
    </source>
</evidence>
<comment type="subcellular location">
    <subcellularLocation>
        <location evidence="1 7">Cell membrane</location>
        <topology evidence="1 7">Multi-pass membrane protein</topology>
    </subcellularLocation>
</comment>
<feature type="transmembrane region" description="Helical" evidence="7">
    <location>
        <begin position="129"/>
        <end position="151"/>
    </location>
</feature>
<dbReference type="InterPro" id="IPR035906">
    <property type="entry name" value="MetI-like_sf"/>
</dbReference>
<dbReference type="PANTHER" id="PTHR30465">
    <property type="entry name" value="INNER MEMBRANE ABC TRANSPORTER"/>
    <property type="match status" value="1"/>
</dbReference>
<dbReference type="Pfam" id="PF00528">
    <property type="entry name" value="BPD_transp_1"/>
    <property type="match status" value="1"/>
</dbReference>
<evidence type="ECO:0000256" key="7">
    <source>
        <dbReference type="RuleBase" id="RU363032"/>
    </source>
</evidence>
<dbReference type="STRING" id="444157.Tneu_1419"/>
<dbReference type="SUPFAM" id="SSF161098">
    <property type="entry name" value="MetI-like"/>
    <property type="match status" value="1"/>
</dbReference>
<proteinExistence type="inferred from homology"/>
<feature type="transmembrane region" description="Helical" evidence="7">
    <location>
        <begin position="221"/>
        <end position="242"/>
    </location>
</feature>
<dbReference type="GeneID" id="6164422"/>
<protein>
    <submittedName>
        <fullName evidence="9">Binding-protein-dependent transport systems inner membrane component</fullName>
    </submittedName>
</protein>
<organism evidence="9 10">
    <name type="scientific">Pyrobaculum neutrophilum (strain DSM 2338 / JCM 9278 / NBRC 100436 / V24Sta)</name>
    <name type="common">Thermoproteus neutrophilus</name>
    <dbReference type="NCBI Taxonomy" id="444157"/>
    <lineage>
        <taxon>Archaea</taxon>
        <taxon>Thermoproteota</taxon>
        <taxon>Thermoprotei</taxon>
        <taxon>Thermoproteales</taxon>
        <taxon>Thermoproteaceae</taxon>
        <taxon>Pyrobaculum</taxon>
    </lineage>
</organism>
<dbReference type="eggNOG" id="arCOG00751">
    <property type="taxonomic scope" value="Archaea"/>
</dbReference>
<keyword evidence="2 7" id="KW-0813">Transport</keyword>
<dbReference type="GO" id="GO:0055085">
    <property type="term" value="P:transmembrane transport"/>
    <property type="evidence" value="ECO:0007669"/>
    <property type="project" value="InterPro"/>
</dbReference>
<sequence>MASLVKTLVVKALTLVVVLIGVLVLLAVILGATGLSNKILKSILTAEVQEYKQQLIRQGLDPASVEKAVAEYNKTRAEALGLNKDWYVRLPQTIVQLLLLDLGTSRTLQSSWGSNKISDLIMDRLPNTIILTTSGIAVTALVGIWIGLYIGSNVGGGGRADRVISILSAASYALPLWFVGLVLILVLAYAPKILWGVQIFPPGGMVSTPPPREPLAYVLDVLWHLSLPLIASFIVFFGSWAYSTRNIVLSVSQEDFVAFARAKGLPESLVRRRYILRPSLPPILTNLILSLAFSISGYIITERVFNWPGMGSLYYAAITALDEPVIFALTYIFTLVYIIARFILEILYVVVDPRIRLA</sequence>
<evidence type="ECO:0000256" key="1">
    <source>
        <dbReference type="ARBA" id="ARBA00004651"/>
    </source>
</evidence>
<feature type="transmembrane region" description="Helical" evidence="7">
    <location>
        <begin position="280"/>
        <end position="300"/>
    </location>
</feature>